<sequence length="366" mass="40199">MANIIFMSDDKYLVALCSFTDFGPRRVTLLINYFKNAKRAWNVEKKDLLEVGVKDNLADKFIKYRNSFNCDKYFSSLEQKGISYIVKGDKLYPKNLKELDDAPVVLYSLGKLSIFDENAVAIVGTRKMTYYGKEVTEKFSSELASLGITIISGLARGIDSVAHRSALNMGGRTIAVIASGLDNIYPPENIKLANDIVKSGGAILSEYPLGYPALPVNFPSRNRIVSGLSKAVVVIEGYKKSGTLLTASSAAQQGKTVFAVPGQITSPMSEAPHYLLQNGAKWAFCPKDILDELSLEVKVDRDKVAKVLPDSRDEEKIMKLLEVEPLHLDELVRISGGNVSKISSTLMSMRLKGLVKEVGGGVYKKI</sequence>
<dbReference type="Gene3D" id="1.10.10.10">
    <property type="entry name" value="Winged helix-like DNA-binding domain superfamily/Winged helix DNA-binding domain"/>
    <property type="match status" value="1"/>
</dbReference>
<dbReference type="Pfam" id="PF02481">
    <property type="entry name" value="DNA_processg_A"/>
    <property type="match status" value="1"/>
</dbReference>
<comment type="similarity">
    <text evidence="1">Belongs to the DprA/Smf family.</text>
</comment>
<organism evidence="4 5">
    <name type="scientific">Candidatus Woesebacteria bacterium GW2011_GWB1_38_5</name>
    <dbReference type="NCBI Taxonomy" id="1618568"/>
    <lineage>
        <taxon>Bacteria</taxon>
        <taxon>Candidatus Woeseibacteriota</taxon>
    </lineage>
</organism>
<feature type="domain" description="DprA winged helix" evidence="3">
    <location>
        <begin position="309"/>
        <end position="361"/>
    </location>
</feature>
<proteinExistence type="inferred from homology"/>
<reference evidence="4 5" key="1">
    <citation type="journal article" date="2015" name="Nature">
        <title>rRNA introns, odd ribosomes, and small enigmatic genomes across a large radiation of phyla.</title>
        <authorList>
            <person name="Brown C.T."/>
            <person name="Hug L.A."/>
            <person name="Thomas B.C."/>
            <person name="Sharon I."/>
            <person name="Castelle C.J."/>
            <person name="Singh A."/>
            <person name="Wilkins M.J."/>
            <person name="Williams K.H."/>
            <person name="Banfield J.F."/>
        </authorList>
    </citation>
    <scope>NUCLEOTIDE SEQUENCE [LARGE SCALE GENOMIC DNA]</scope>
</reference>
<dbReference type="InterPro" id="IPR041614">
    <property type="entry name" value="DprA_WH"/>
</dbReference>
<dbReference type="PANTHER" id="PTHR43022">
    <property type="entry name" value="PROTEIN SMF"/>
    <property type="match status" value="1"/>
</dbReference>
<dbReference type="PANTHER" id="PTHR43022:SF1">
    <property type="entry name" value="PROTEIN SMF"/>
    <property type="match status" value="1"/>
</dbReference>
<evidence type="ECO:0000313" key="5">
    <source>
        <dbReference type="Proteomes" id="UP000034738"/>
    </source>
</evidence>
<dbReference type="InterPro" id="IPR036388">
    <property type="entry name" value="WH-like_DNA-bd_sf"/>
</dbReference>
<dbReference type="EMBL" id="LBUY01000009">
    <property type="protein sequence ID" value="KKQ75140.1"/>
    <property type="molecule type" value="Genomic_DNA"/>
</dbReference>
<evidence type="ECO:0000313" key="4">
    <source>
        <dbReference type="EMBL" id="KKQ75140.1"/>
    </source>
</evidence>
<dbReference type="PATRIC" id="fig|1618568.3.peg.222"/>
<accession>A0A0G0KI03</accession>
<dbReference type="InterPro" id="IPR057666">
    <property type="entry name" value="DrpA_SLOG"/>
</dbReference>
<evidence type="ECO:0000256" key="1">
    <source>
        <dbReference type="ARBA" id="ARBA00006525"/>
    </source>
</evidence>
<dbReference type="SUPFAM" id="SSF102405">
    <property type="entry name" value="MCP/YpsA-like"/>
    <property type="match status" value="1"/>
</dbReference>
<dbReference type="Pfam" id="PF17782">
    <property type="entry name" value="WHD_DprA"/>
    <property type="match status" value="1"/>
</dbReference>
<feature type="domain" description="Smf/DprA SLOG" evidence="2">
    <location>
        <begin position="84"/>
        <end position="293"/>
    </location>
</feature>
<dbReference type="GO" id="GO:0009294">
    <property type="term" value="P:DNA-mediated transformation"/>
    <property type="evidence" value="ECO:0007669"/>
    <property type="project" value="InterPro"/>
</dbReference>
<dbReference type="InterPro" id="IPR003488">
    <property type="entry name" value="DprA"/>
</dbReference>
<dbReference type="NCBIfam" id="TIGR00732">
    <property type="entry name" value="dprA"/>
    <property type="match status" value="1"/>
</dbReference>
<name>A0A0G0KI03_9BACT</name>
<protein>
    <submittedName>
        <fullName evidence="4">Protecting protein DprA protein</fullName>
    </submittedName>
</protein>
<dbReference type="Gene3D" id="3.40.50.450">
    <property type="match status" value="1"/>
</dbReference>
<dbReference type="Proteomes" id="UP000034738">
    <property type="component" value="Unassembled WGS sequence"/>
</dbReference>
<comment type="caution">
    <text evidence="4">The sequence shown here is derived from an EMBL/GenBank/DDBJ whole genome shotgun (WGS) entry which is preliminary data.</text>
</comment>
<evidence type="ECO:0000259" key="2">
    <source>
        <dbReference type="Pfam" id="PF02481"/>
    </source>
</evidence>
<gene>
    <name evidence="4" type="ORF">US95_C0009G0020</name>
</gene>
<evidence type="ECO:0000259" key="3">
    <source>
        <dbReference type="Pfam" id="PF17782"/>
    </source>
</evidence>
<dbReference type="AlphaFoldDB" id="A0A0G0KI03"/>